<dbReference type="EMBL" id="JAPEIS010000001">
    <property type="protein sequence ID" value="KAJ8070910.1"/>
    <property type="molecule type" value="Genomic_DNA"/>
</dbReference>
<evidence type="ECO:0000313" key="1">
    <source>
        <dbReference type="EMBL" id="KAJ8070910.1"/>
    </source>
</evidence>
<sequence length="253" mass="28428">MGESIVVENDAKASENLSDSHLLNLPDNVLKIILRKLFLRPAPILPSKIRAKKTANRKSTIHYGYQWADARQFQYEEENLPLVGYAQNISVAWISNPTDAEAKQIADGASRLSDIVRLGDTKEIRSIHMRKDFGPQVIHRRAVILTGIEGIPLLRACNRMSTLGSAVLYGENIFVFDTRGDRGSLGLHPVQHLRNNVLDIPGLAGEDGWPQTTAQTRNAIANMFDRYHFHTEFIRTNPLTRFFLEIGRSNASD</sequence>
<accession>A0A9X0AXQ9</accession>
<dbReference type="Proteomes" id="UP001152300">
    <property type="component" value="Unassembled WGS sequence"/>
</dbReference>
<protein>
    <submittedName>
        <fullName evidence="1">Uncharacterized protein</fullName>
    </submittedName>
</protein>
<dbReference type="AlphaFoldDB" id="A0A9X0AXQ9"/>
<name>A0A9X0AXQ9_9HELO</name>
<evidence type="ECO:0000313" key="2">
    <source>
        <dbReference type="Proteomes" id="UP001152300"/>
    </source>
</evidence>
<gene>
    <name evidence="1" type="ORF">OCU04_001269</name>
</gene>
<reference evidence="1" key="1">
    <citation type="submission" date="2022-11" db="EMBL/GenBank/DDBJ databases">
        <title>Genome Resource of Sclerotinia nivalis Strain SnTB1, a Plant Pathogen Isolated from American Ginseng.</title>
        <authorList>
            <person name="Fan S."/>
        </authorList>
    </citation>
    <scope>NUCLEOTIDE SEQUENCE</scope>
    <source>
        <strain evidence="1">SnTB1</strain>
    </source>
</reference>
<proteinExistence type="predicted"/>
<dbReference type="OrthoDB" id="3555548at2759"/>
<comment type="caution">
    <text evidence="1">The sequence shown here is derived from an EMBL/GenBank/DDBJ whole genome shotgun (WGS) entry which is preliminary data.</text>
</comment>
<keyword evidence="2" id="KW-1185">Reference proteome</keyword>
<organism evidence="1 2">
    <name type="scientific">Sclerotinia nivalis</name>
    <dbReference type="NCBI Taxonomy" id="352851"/>
    <lineage>
        <taxon>Eukaryota</taxon>
        <taxon>Fungi</taxon>
        <taxon>Dikarya</taxon>
        <taxon>Ascomycota</taxon>
        <taxon>Pezizomycotina</taxon>
        <taxon>Leotiomycetes</taxon>
        <taxon>Helotiales</taxon>
        <taxon>Sclerotiniaceae</taxon>
        <taxon>Sclerotinia</taxon>
    </lineage>
</organism>